<keyword evidence="4 6" id="KW-1133">Transmembrane helix</keyword>
<dbReference type="HOGENOM" id="CLU_171167_0_0_0"/>
<comment type="subcellular location">
    <subcellularLocation>
        <location evidence="1">Cell membrane</location>
        <topology evidence="1">Multi-pass membrane protein</topology>
    </subcellularLocation>
</comment>
<accession>A0A0C7NNL4</accession>
<dbReference type="Proteomes" id="UP000032809">
    <property type="component" value="Chromosome I"/>
</dbReference>
<name>A0A0C7NNL4_DEFTU</name>
<evidence type="ECO:0000313" key="7">
    <source>
        <dbReference type="EMBL" id="CEP77522.1"/>
    </source>
</evidence>
<reference evidence="8" key="1">
    <citation type="submission" date="2014-11" db="EMBL/GenBank/DDBJ databases">
        <authorList>
            <person name="Wibberg D."/>
        </authorList>
    </citation>
    <scope>NUCLEOTIDE SEQUENCE [LARGE SCALE GENOMIC DNA]</scope>
    <source>
        <strain evidence="8">L3</strain>
    </source>
</reference>
<dbReference type="STRING" id="1006576.DTL3_0191"/>
<dbReference type="InterPro" id="IPR005598">
    <property type="entry name" value="ATP_synth_I"/>
</dbReference>
<gene>
    <name evidence="7" type="ORF">DTL3_0191</name>
</gene>
<organism evidence="7 8">
    <name type="scientific">Defluviitoga tunisiensis</name>
    <dbReference type="NCBI Taxonomy" id="1006576"/>
    <lineage>
        <taxon>Bacteria</taxon>
        <taxon>Thermotogati</taxon>
        <taxon>Thermotogota</taxon>
        <taxon>Thermotogae</taxon>
        <taxon>Petrotogales</taxon>
        <taxon>Petrotogaceae</taxon>
        <taxon>Defluviitoga</taxon>
    </lineage>
</organism>
<evidence type="ECO:0000256" key="3">
    <source>
        <dbReference type="ARBA" id="ARBA00022692"/>
    </source>
</evidence>
<sequence>MTELKKKLKELITKTIILLIIEVFIFSFFFSFQALWILWGGTGAVIGFISLAEEIKKMDPDSKPKKFSFVFLIRYLLYFAILCVAALNSLLALMLSFLGIMNMKIASYLSYK</sequence>
<protein>
    <recommendedName>
        <fullName evidence="9">ATP synthase I chain</fullName>
    </recommendedName>
</protein>
<dbReference type="AlphaFoldDB" id="A0A0C7NNL4"/>
<evidence type="ECO:0008006" key="9">
    <source>
        <dbReference type="Google" id="ProtNLM"/>
    </source>
</evidence>
<feature type="transmembrane region" description="Helical" evidence="6">
    <location>
        <begin position="12"/>
        <end position="30"/>
    </location>
</feature>
<evidence type="ECO:0000313" key="8">
    <source>
        <dbReference type="Proteomes" id="UP000032809"/>
    </source>
</evidence>
<evidence type="ECO:0000256" key="6">
    <source>
        <dbReference type="SAM" id="Phobius"/>
    </source>
</evidence>
<keyword evidence="3 6" id="KW-0812">Transmembrane</keyword>
<dbReference type="Pfam" id="PF03899">
    <property type="entry name" value="ATP-synt_I"/>
    <property type="match status" value="1"/>
</dbReference>
<evidence type="ECO:0000256" key="4">
    <source>
        <dbReference type="ARBA" id="ARBA00022989"/>
    </source>
</evidence>
<proteinExistence type="predicted"/>
<evidence type="ECO:0000256" key="5">
    <source>
        <dbReference type="ARBA" id="ARBA00023136"/>
    </source>
</evidence>
<feature type="transmembrane region" description="Helical" evidence="6">
    <location>
        <begin position="76"/>
        <end position="101"/>
    </location>
</feature>
<dbReference type="EMBL" id="LN824141">
    <property type="protein sequence ID" value="CEP77522.1"/>
    <property type="molecule type" value="Genomic_DNA"/>
</dbReference>
<dbReference type="OrthoDB" id="49405at2"/>
<keyword evidence="8" id="KW-1185">Reference proteome</keyword>
<dbReference type="PATRIC" id="fig|1006576.9.peg.187"/>
<evidence type="ECO:0000256" key="1">
    <source>
        <dbReference type="ARBA" id="ARBA00004651"/>
    </source>
</evidence>
<keyword evidence="5 6" id="KW-0472">Membrane</keyword>
<dbReference type="RefSeq" id="WP_045087134.1">
    <property type="nucleotide sequence ID" value="NZ_LN824141.1"/>
</dbReference>
<keyword evidence="2" id="KW-1003">Cell membrane</keyword>
<evidence type="ECO:0000256" key="2">
    <source>
        <dbReference type="ARBA" id="ARBA00022475"/>
    </source>
</evidence>
<dbReference type="KEGG" id="dtn:DTL3_0191"/>